<gene>
    <name evidence="1" type="ordered locus">Mpet_2055</name>
</gene>
<dbReference type="KEGG" id="mpi:Mpet_2055"/>
<reference evidence="1 2" key="1">
    <citation type="journal article" date="2010" name="Stand. Genomic Sci.">
        <title>Complete genome sequence of Methanoplanus petrolearius type strain (SEBR 4847).</title>
        <authorList>
            <person name="Brambilla E."/>
            <person name="Djao O.D."/>
            <person name="Daligault H."/>
            <person name="Lapidus A."/>
            <person name="Lucas S."/>
            <person name="Hammon N."/>
            <person name="Nolan M."/>
            <person name="Tice H."/>
            <person name="Cheng J.F."/>
            <person name="Han C."/>
            <person name="Tapia R."/>
            <person name="Goodwin L."/>
            <person name="Pitluck S."/>
            <person name="Liolios K."/>
            <person name="Ivanova N."/>
            <person name="Mavromatis K."/>
            <person name="Mikhailova N."/>
            <person name="Pati A."/>
            <person name="Chen A."/>
            <person name="Palaniappan K."/>
            <person name="Land M."/>
            <person name="Hauser L."/>
            <person name="Chang Y.J."/>
            <person name="Jeffries C.D."/>
            <person name="Rohde M."/>
            <person name="Spring S."/>
            <person name="Sikorski J."/>
            <person name="Goker M."/>
            <person name="Woyke T."/>
            <person name="Bristow J."/>
            <person name="Eisen J.A."/>
            <person name="Markowitz V."/>
            <person name="Hugenholtz P."/>
            <person name="Kyrpides N.C."/>
            <person name="Klenk H.P."/>
        </authorList>
    </citation>
    <scope>NUCLEOTIDE SEQUENCE [LARGE SCALE GENOMIC DNA]</scope>
    <source>
        <strain evidence="2">DSM 11571 / OCM 486 / SEBR 4847</strain>
    </source>
</reference>
<dbReference type="STRING" id="679926.Mpet_2055"/>
<dbReference type="AlphaFoldDB" id="E1RJJ7"/>
<protein>
    <submittedName>
        <fullName evidence="1">Uncharacterized protein</fullName>
    </submittedName>
</protein>
<evidence type="ECO:0000313" key="1">
    <source>
        <dbReference type="EMBL" id="ADN36803.1"/>
    </source>
</evidence>
<accession>E1RJJ7</accession>
<dbReference type="Proteomes" id="UP000006565">
    <property type="component" value="Chromosome"/>
</dbReference>
<proteinExistence type="predicted"/>
<evidence type="ECO:0000313" key="2">
    <source>
        <dbReference type="Proteomes" id="UP000006565"/>
    </source>
</evidence>
<keyword evidence="2" id="KW-1185">Reference proteome</keyword>
<organism evidence="1 2">
    <name type="scientific">Methanolacinia petrolearia (strain DSM 11571 / OCM 486 / SEBR 4847)</name>
    <name type="common">Methanoplanus petrolearius</name>
    <dbReference type="NCBI Taxonomy" id="679926"/>
    <lineage>
        <taxon>Archaea</taxon>
        <taxon>Methanobacteriati</taxon>
        <taxon>Methanobacteriota</taxon>
        <taxon>Stenosarchaea group</taxon>
        <taxon>Methanomicrobia</taxon>
        <taxon>Methanomicrobiales</taxon>
        <taxon>Methanomicrobiaceae</taxon>
        <taxon>Methanolacinia</taxon>
    </lineage>
</organism>
<name>E1RJJ7_METP4</name>
<dbReference type="EMBL" id="CP002117">
    <property type="protein sequence ID" value="ADN36803.1"/>
    <property type="molecule type" value="Genomic_DNA"/>
</dbReference>
<dbReference type="HOGENOM" id="CLU_3163159_0_0_2"/>
<sequence length="47" mass="5468">MYCIETTISMLNYFFISNIQITGNISPLKGYSYAIFFIDDTTVKKDF</sequence>